<keyword evidence="3" id="KW-0472">Membrane</keyword>
<dbReference type="PROSITE" id="PS50005">
    <property type="entry name" value="TPR"/>
    <property type="match status" value="3"/>
</dbReference>
<protein>
    <recommendedName>
        <fullName evidence="4">Amidase domain-containing protein</fullName>
    </recommendedName>
</protein>
<evidence type="ECO:0000256" key="2">
    <source>
        <dbReference type="SAM" id="MobiDB-lite"/>
    </source>
</evidence>
<keyword evidence="1" id="KW-0802">TPR repeat</keyword>
<accession>A0A8X8CGG1</accession>
<evidence type="ECO:0000313" key="6">
    <source>
        <dbReference type="Proteomes" id="UP000886885"/>
    </source>
</evidence>
<reference evidence="5" key="1">
    <citation type="journal article" date="2020" name="bioRxiv">
        <title>Hybrid origin of Populus tomentosa Carr. identified through genome sequencing and phylogenomic analysis.</title>
        <authorList>
            <person name="An X."/>
            <person name="Gao K."/>
            <person name="Chen Z."/>
            <person name="Li J."/>
            <person name="Yang X."/>
            <person name="Yang X."/>
            <person name="Zhou J."/>
            <person name="Guo T."/>
            <person name="Zhao T."/>
            <person name="Huang S."/>
            <person name="Miao D."/>
            <person name="Khan W.U."/>
            <person name="Rao P."/>
            <person name="Ye M."/>
            <person name="Lei B."/>
            <person name="Liao W."/>
            <person name="Wang J."/>
            <person name="Ji L."/>
            <person name="Li Y."/>
            <person name="Guo B."/>
            <person name="Mustafa N.S."/>
            <person name="Li S."/>
            <person name="Yun Q."/>
            <person name="Keller S.R."/>
            <person name="Mao J."/>
            <person name="Zhang R."/>
            <person name="Strauss S.H."/>
        </authorList>
    </citation>
    <scope>NUCLEOTIDE SEQUENCE</scope>
    <source>
        <strain evidence="5">GM15</strain>
        <tissue evidence="5">Leaf</tissue>
    </source>
</reference>
<dbReference type="SMART" id="SM00028">
    <property type="entry name" value="TPR"/>
    <property type="match status" value="3"/>
</dbReference>
<dbReference type="Pfam" id="PF13414">
    <property type="entry name" value="TPR_11"/>
    <property type="match status" value="1"/>
</dbReference>
<proteinExistence type="predicted"/>
<organism evidence="5 6">
    <name type="scientific">Populus tomentosa</name>
    <name type="common">Chinese white poplar</name>
    <dbReference type="NCBI Taxonomy" id="118781"/>
    <lineage>
        <taxon>Eukaryota</taxon>
        <taxon>Viridiplantae</taxon>
        <taxon>Streptophyta</taxon>
        <taxon>Embryophyta</taxon>
        <taxon>Tracheophyta</taxon>
        <taxon>Spermatophyta</taxon>
        <taxon>Magnoliopsida</taxon>
        <taxon>eudicotyledons</taxon>
        <taxon>Gunneridae</taxon>
        <taxon>Pentapetalae</taxon>
        <taxon>rosids</taxon>
        <taxon>fabids</taxon>
        <taxon>Malpighiales</taxon>
        <taxon>Salicaceae</taxon>
        <taxon>Saliceae</taxon>
        <taxon>Populus</taxon>
    </lineage>
</organism>
<feature type="repeat" description="TPR" evidence="1">
    <location>
        <begin position="666"/>
        <end position="699"/>
    </location>
</feature>
<feature type="domain" description="Amidase" evidence="4">
    <location>
        <begin position="196"/>
        <end position="256"/>
    </location>
</feature>
<feature type="domain" description="Amidase" evidence="4">
    <location>
        <begin position="57"/>
        <end position="162"/>
    </location>
</feature>
<feature type="region of interest" description="Disordered" evidence="2">
    <location>
        <begin position="580"/>
        <end position="604"/>
    </location>
</feature>
<name>A0A8X8CGG1_POPTO</name>
<dbReference type="PANTHER" id="PTHR46310">
    <property type="entry name" value="AMIDASE 1"/>
    <property type="match status" value="1"/>
</dbReference>
<dbReference type="InterPro" id="IPR023631">
    <property type="entry name" value="Amidase_dom"/>
</dbReference>
<evidence type="ECO:0000313" key="5">
    <source>
        <dbReference type="EMBL" id="KAG6753844.1"/>
    </source>
</evidence>
<feature type="transmembrane region" description="Helical" evidence="3">
    <location>
        <begin position="6"/>
        <end position="23"/>
    </location>
</feature>
<dbReference type="OrthoDB" id="245563at2759"/>
<dbReference type="Proteomes" id="UP000886885">
    <property type="component" value="Chromosome 12A"/>
</dbReference>
<evidence type="ECO:0000256" key="3">
    <source>
        <dbReference type="SAM" id="Phobius"/>
    </source>
</evidence>
<dbReference type="InterPro" id="IPR019734">
    <property type="entry name" value="TPR_rpt"/>
</dbReference>
<evidence type="ECO:0000259" key="4">
    <source>
        <dbReference type="Pfam" id="PF01425"/>
    </source>
</evidence>
<dbReference type="Pfam" id="PF01425">
    <property type="entry name" value="Amidase"/>
    <property type="match status" value="2"/>
</dbReference>
<feature type="compositionally biased region" description="Basic and acidic residues" evidence="2">
    <location>
        <begin position="580"/>
        <end position="592"/>
    </location>
</feature>
<keyword evidence="6" id="KW-1185">Reference proteome</keyword>
<feature type="repeat" description="TPR" evidence="1">
    <location>
        <begin position="632"/>
        <end position="665"/>
    </location>
</feature>
<gene>
    <name evidence="5" type="ORF">POTOM_041844</name>
</gene>
<dbReference type="PANTHER" id="PTHR46310:SF5">
    <property type="entry name" value="OUTER ENVELOPE PROTEIN 64, CHLOROPLASTIC"/>
    <property type="match status" value="1"/>
</dbReference>
<feature type="repeat" description="TPR" evidence="1">
    <location>
        <begin position="598"/>
        <end position="631"/>
    </location>
</feature>
<evidence type="ECO:0000256" key="1">
    <source>
        <dbReference type="PROSITE-ProRule" id="PRU00339"/>
    </source>
</evidence>
<dbReference type="AlphaFoldDB" id="A0A8X8CGG1"/>
<sequence length="717" mass="79273">MASNSANLWVLLGLGLAGILLMTKKFKKSIIRQDFGAFIEKLLLVPPPQPPPPKAPHPLTALTFAVSDLFEIEGYVSGFGHPEWAKTHQAASRTSLVVSTLVDGGATCVGKTVIDELAYSIHGENKHYGTPINPVVPTRVTGGSCSGAAVAVAANLVDFSLGELRIASLACFYSAVLCSVVPQIEMEPGSKLFYCASLLCTFGIFGSLGVDTVGGVRVPAGYCGVIGFRPSYGAISKTGVLPVSASLDTVGWFAKDPNILRRVGHVLLQPAFGGHRSPRQIIMADDCFQLLKIPVDRVAQVVFNSTEKHFGRQVLKHEILDVYLNSKVPSLKEFHNKKTNGEVKTSSIRLLAHVMQLLHRHSDSSSAGGGGIVINHMYAYAYGCGIIIDHIYVHGPFNERNYQMVRLGLSTSELGELWDIDQQLLVAYKMYLWFLIRYEFRSNHEEWINTEKPILEPDFSAQMNEIMKISEAEIELCKSIREEMRLAISSLLKDDGILVVPTMAYLPPKLDGKEILSEEYQSSSFSLLSIASLSGCCQVTVPLGYYDKCPVSVSLIARHGNDRFLLDTLQTMYASLQEQAETHVKSKSRNTDSEENSAEMAKEKGNQAFKEKQWKKAISYYNEAIKLNDKNATYYSNRAAAYLELGSFHQAEADCSEAINLDKKNVKAYLRRGTAREMLGYYKDAIEDFKYALVLEPTNKRASLSAERLRKVFPVGY</sequence>
<comment type="caution">
    <text evidence="5">The sequence shown here is derived from an EMBL/GenBank/DDBJ whole genome shotgun (WGS) entry which is preliminary data.</text>
</comment>
<dbReference type="EMBL" id="JAAWWB010000023">
    <property type="protein sequence ID" value="KAG6753844.1"/>
    <property type="molecule type" value="Genomic_DNA"/>
</dbReference>
<keyword evidence="3" id="KW-0812">Transmembrane</keyword>
<keyword evidence="3" id="KW-1133">Transmembrane helix</keyword>